<keyword evidence="1" id="KW-0472">Membrane</keyword>
<accession>A0A0E9TNK3</accession>
<reference evidence="2" key="1">
    <citation type="submission" date="2014-11" db="EMBL/GenBank/DDBJ databases">
        <authorList>
            <person name="Amaro Gonzalez C."/>
        </authorList>
    </citation>
    <scope>NUCLEOTIDE SEQUENCE</scope>
</reference>
<feature type="transmembrane region" description="Helical" evidence="1">
    <location>
        <begin position="31"/>
        <end position="50"/>
    </location>
</feature>
<evidence type="ECO:0000256" key="1">
    <source>
        <dbReference type="SAM" id="Phobius"/>
    </source>
</evidence>
<proteinExistence type="predicted"/>
<dbReference type="AlphaFoldDB" id="A0A0E9TNK3"/>
<dbReference type="EMBL" id="GBXM01054122">
    <property type="protein sequence ID" value="JAH54455.1"/>
    <property type="molecule type" value="Transcribed_RNA"/>
</dbReference>
<reference evidence="2" key="2">
    <citation type="journal article" date="2015" name="Fish Shellfish Immunol.">
        <title>Early steps in the European eel (Anguilla anguilla)-Vibrio vulnificus interaction in the gills: Role of the RtxA13 toxin.</title>
        <authorList>
            <person name="Callol A."/>
            <person name="Pajuelo D."/>
            <person name="Ebbesson L."/>
            <person name="Teles M."/>
            <person name="MacKenzie S."/>
            <person name="Amaro C."/>
        </authorList>
    </citation>
    <scope>NUCLEOTIDE SEQUENCE</scope>
</reference>
<name>A0A0E9TNK3_ANGAN</name>
<sequence length="51" mass="5638">MPRSMVDTLTTRRSVTDLAVPVEPQPATMHFVFGPMGLSLIGIFTLFTFLP</sequence>
<protein>
    <submittedName>
        <fullName evidence="2">Uncharacterized protein</fullName>
    </submittedName>
</protein>
<keyword evidence="1" id="KW-0812">Transmembrane</keyword>
<organism evidence="2">
    <name type="scientific">Anguilla anguilla</name>
    <name type="common">European freshwater eel</name>
    <name type="synonym">Muraena anguilla</name>
    <dbReference type="NCBI Taxonomy" id="7936"/>
    <lineage>
        <taxon>Eukaryota</taxon>
        <taxon>Metazoa</taxon>
        <taxon>Chordata</taxon>
        <taxon>Craniata</taxon>
        <taxon>Vertebrata</taxon>
        <taxon>Euteleostomi</taxon>
        <taxon>Actinopterygii</taxon>
        <taxon>Neopterygii</taxon>
        <taxon>Teleostei</taxon>
        <taxon>Anguilliformes</taxon>
        <taxon>Anguillidae</taxon>
        <taxon>Anguilla</taxon>
    </lineage>
</organism>
<evidence type="ECO:0000313" key="2">
    <source>
        <dbReference type="EMBL" id="JAH54455.1"/>
    </source>
</evidence>
<keyword evidence="1" id="KW-1133">Transmembrane helix</keyword>